<protein>
    <submittedName>
        <fullName evidence="8">BamA/TamA family outer membrane protein</fullName>
    </submittedName>
</protein>
<dbReference type="Pfam" id="PF01103">
    <property type="entry name" value="Omp85"/>
    <property type="match status" value="1"/>
</dbReference>
<gene>
    <name evidence="8" type="ORF">QWJ38_10990</name>
</gene>
<reference evidence="8 9" key="1">
    <citation type="submission" date="2023-06" db="EMBL/GenBank/DDBJ databases">
        <title>Pelomonas sp. PFR6 16S ribosomal RNA gene Genome sequencing and assembly.</title>
        <authorList>
            <person name="Woo H."/>
        </authorList>
    </citation>
    <scope>NUCLEOTIDE SEQUENCE [LARGE SCALE GENOMIC DNA]</scope>
    <source>
        <strain evidence="8 9">PFR6</strain>
    </source>
</reference>
<comment type="subcellular location">
    <subcellularLocation>
        <location evidence="1">Membrane</location>
    </subcellularLocation>
</comment>
<accession>A0ABT8DWR0</accession>
<keyword evidence="2" id="KW-1134">Transmembrane beta strand</keyword>
<dbReference type="Proteomes" id="UP001228044">
    <property type="component" value="Unassembled WGS sequence"/>
</dbReference>
<dbReference type="EMBL" id="JAUHHC010000003">
    <property type="protein sequence ID" value="MDN3920804.1"/>
    <property type="molecule type" value="Genomic_DNA"/>
</dbReference>
<dbReference type="PANTHER" id="PTHR12815:SF47">
    <property type="entry name" value="TRANSLOCATION AND ASSEMBLY MODULE SUBUNIT TAMA"/>
    <property type="match status" value="1"/>
</dbReference>
<proteinExistence type="predicted"/>
<comment type="caution">
    <text evidence="8">The sequence shown here is derived from an EMBL/GenBank/DDBJ whole genome shotgun (WGS) entry which is preliminary data.</text>
</comment>
<organism evidence="8 9">
    <name type="scientific">Roseateles violae</name>
    <dbReference type="NCBI Taxonomy" id="3058042"/>
    <lineage>
        <taxon>Bacteria</taxon>
        <taxon>Pseudomonadati</taxon>
        <taxon>Pseudomonadota</taxon>
        <taxon>Betaproteobacteria</taxon>
        <taxon>Burkholderiales</taxon>
        <taxon>Sphaerotilaceae</taxon>
        <taxon>Roseateles</taxon>
    </lineage>
</organism>
<evidence type="ECO:0000256" key="4">
    <source>
        <dbReference type="ARBA" id="ARBA00022729"/>
    </source>
</evidence>
<evidence type="ECO:0000256" key="2">
    <source>
        <dbReference type="ARBA" id="ARBA00022452"/>
    </source>
</evidence>
<dbReference type="InterPro" id="IPR010827">
    <property type="entry name" value="BamA/TamA_POTRA"/>
</dbReference>
<name>A0ABT8DWR0_9BURK</name>
<dbReference type="InterPro" id="IPR039910">
    <property type="entry name" value="D15-like"/>
</dbReference>
<keyword evidence="6" id="KW-0998">Cell outer membrane</keyword>
<evidence type="ECO:0000256" key="5">
    <source>
        <dbReference type="ARBA" id="ARBA00023136"/>
    </source>
</evidence>
<dbReference type="Gene3D" id="2.40.160.50">
    <property type="entry name" value="membrane protein fhac: a member of the omp85/tpsb transporter family"/>
    <property type="match status" value="1"/>
</dbReference>
<evidence type="ECO:0000313" key="9">
    <source>
        <dbReference type="Proteomes" id="UP001228044"/>
    </source>
</evidence>
<evidence type="ECO:0000313" key="8">
    <source>
        <dbReference type="EMBL" id="MDN3920804.1"/>
    </source>
</evidence>
<dbReference type="RefSeq" id="WP_290359128.1">
    <property type="nucleotide sequence ID" value="NZ_JAUHHC010000003.1"/>
</dbReference>
<dbReference type="Pfam" id="PF07244">
    <property type="entry name" value="POTRA"/>
    <property type="match status" value="1"/>
</dbReference>
<dbReference type="PANTHER" id="PTHR12815">
    <property type="entry name" value="SORTING AND ASSEMBLY MACHINERY SAMM50 PROTEIN FAMILY MEMBER"/>
    <property type="match status" value="1"/>
</dbReference>
<keyword evidence="4" id="KW-0732">Signal</keyword>
<keyword evidence="9" id="KW-1185">Reference proteome</keyword>
<evidence type="ECO:0000256" key="6">
    <source>
        <dbReference type="ARBA" id="ARBA00023237"/>
    </source>
</evidence>
<dbReference type="PROSITE" id="PS51257">
    <property type="entry name" value="PROKAR_LIPOPROTEIN"/>
    <property type="match status" value="1"/>
</dbReference>
<feature type="domain" description="POTRA" evidence="7">
    <location>
        <begin position="226"/>
        <end position="296"/>
    </location>
</feature>
<dbReference type="InterPro" id="IPR000184">
    <property type="entry name" value="Bac_surfAg_D15"/>
</dbReference>
<sequence>MSVGRRLATLIGVLLLAGCSSLSGLLPGGEEKKPEQAAAAPAEQRKVVAYELEVQAPRELRKLLGTHLELARFQLTDESQRLSSVELDRLAVTTPAEARALLETEGYFNAEVLLERERGEPEKVIIKVEPGPRAKVGGVQIQFSGALEPVEGQPAPPLQAALRKAWRLPVGEPFTQDHWASAKSAALSQARLGGYPLARWVSSVARIDAEANEAQLSLLMDSGPLFHLGDLRIEGLQYLSEDTVRRLAGFEPGESYNERTLTEFQERLQKTLLFDSVSVELQAEPGSDAAATVLVRVREASRQQATTGIGYHTNTGQRVTLEYLNRAPFDLPLRSRAKLDLSRDLRTAEIELTSRPLASMQRNLASAQLEEDRSGDRILTTISARLGRLREKGRDERLIYGELLRSREEAGGTVTLSRALSLNTQWIRRRLDNVLLPTDGNQTLLLIGGGRADNNMADSGAFARSEIKAAWYKPLGDHWYSYARLDYGQVFARDSIGIPEKLLFRAGGDGSVRGYAYESLGPTRDGSDVGGRVMASGTLELARPLAASLPNYWGAVFVDAGQAAPRWADYKPVFGYGVGLRWRSPVGPLSVDVAYGEAVKQWRLHFSVGIAL</sequence>
<evidence type="ECO:0000256" key="3">
    <source>
        <dbReference type="ARBA" id="ARBA00022692"/>
    </source>
</evidence>
<keyword evidence="3" id="KW-0812">Transmembrane</keyword>
<keyword evidence="5" id="KW-0472">Membrane</keyword>
<dbReference type="InterPro" id="IPR034746">
    <property type="entry name" value="POTRA"/>
</dbReference>
<evidence type="ECO:0000259" key="7">
    <source>
        <dbReference type="PROSITE" id="PS51779"/>
    </source>
</evidence>
<dbReference type="PROSITE" id="PS51779">
    <property type="entry name" value="POTRA"/>
    <property type="match status" value="1"/>
</dbReference>
<dbReference type="Gene3D" id="3.10.20.310">
    <property type="entry name" value="membrane protein fhac"/>
    <property type="match status" value="2"/>
</dbReference>
<evidence type="ECO:0000256" key="1">
    <source>
        <dbReference type="ARBA" id="ARBA00004370"/>
    </source>
</evidence>